<dbReference type="EMBL" id="AM889137">
    <property type="protein sequence ID" value="CBA09533.1"/>
    <property type="molecule type" value="Genomic_DNA"/>
</dbReference>
<organism evidence="1">
    <name type="scientific">Neisseria meningitidis alpha153</name>
    <dbReference type="NCBI Taxonomy" id="663926"/>
    <lineage>
        <taxon>Bacteria</taxon>
        <taxon>Pseudomonadati</taxon>
        <taxon>Pseudomonadota</taxon>
        <taxon>Betaproteobacteria</taxon>
        <taxon>Neisseriales</taxon>
        <taxon>Neisseriaceae</taxon>
        <taxon>Neisseria</taxon>
    </lineage>
</organism>
<name>C6SG77_NEIME</name>
<reference evidence="1" key="1">
    <citation type="journal article" date="2008" name="Proc. Natl. Acad. Sci. U.S.A.">
        <title>Whole-genome comparison of disease and carriage strains provides insights into virulence evolution in Neisseria meningitidis.</title>
        <authorList>
            <person name="Schoen C."/>
            <person name="Blom J."/>
            <person name="Claus H."/>
            <person name="Schramm-Glueck A."/>
            <person name="Brandt P."/>
            <person name="Mueller T."/>
            <person name="Goesmann A."/>
            <person name="Joseph B."/>
            <person name="Konietzny S."/>
            <person name="Kurzai O."/>
            <person name="Schmitt C."/>
            <person name="Friedrich T."/>
            <person name="Linke B."/>
            <person name="Vogel U."/>
            <person name="Frosch M."/>
        </authorList>
    </citation>
    <scope>NUCLEOTIDE SEQUENCE</scope>
    <source>
        <strain evidence="1">Alpha153</strain>
    </source>
</reference>
<proteinExistence type="predicted"/>
<dbReference type="AlphaFoldDB" id="C6SG77"/>
<protein>
    <submittedName>
        <fullName evidence="1">Uncharacterized protein</fullName>
    </submittedName>
</protein>
<gene>
    <name evidence="1" type="ORF">NME_2297</name>
</gene>
<accession>C6SG77</accession>
<evidence type="ECO:0000313" key="1">
    <source>
        <dbReference type="EMBL" id="CBA09533.1"/>
    </source>
</evidence>
<sequence>MRASLNPKYRSEVKNNFLRCCLPRCLISFNCLCRLKAPQTA</sequence>